<dbReference type="AlphaFoldDB" id="A0A8J4CJX0"/>
<dbReference type="PANTHER" id="PTHR13271">
    <property type="entry name" value="UNCHARACTERIZED PUTATIVE METHYLTRANSFERASE"/>
    <property type="match status" value="1"/>
</dbReference>
<evidence type="ECO:0000256" key="3">
    <source>
        <dbReference type="ARBA" id="ARBA00022691"/>
    </source>
</evidence>
<feature type="non-terminal residue" evidence="6">
    <location>
        <position position="1"/>
    </location>
</feature>
<feature type="compositionally biased region" description="Gly residues" evidence="4">
    <location>
        <begin position="767"/>
        <end position="776"/>
    </location>
</feature>
<evidence type="ECO:0000256" key="2">
    <source>
        <dbReference type="ARBA" id="ARBA00022679"/>
    </source>
</evidence>
<dbReference type="Pfam" id="PF00856">
    <property type="entry name" value="SET"/>
    <property type="match status" value="1"/>
</dbReference>
<keyword evidence="1" id="KW-0489">Methyltransferase</keyword>
<dbReference type="Pfam" id="PF09273">
    <property type="entry name" value="Rubis-subs-bind"/>
    <property type="match status" value="1"/>
</dbReference>
<feature type="region of interest" description="Disordered" evidence="4">
    <location>
        <begin position="574"/>
        <end position="593"/>
    </location>
</feature>
<feature type="compositionally biased region" description="Low complexity" evidence="4">
    <location>
        <begin position="582"/>
        <end position="592"/>
    </location>
</feature>
<evidence type="ECO:0000313" key="6">
    <source>
        <dbReference type="EMBL" id="GIL84582.1"/>
    </source>
</evidence>
<keyword evidence="3" id="KW-0949">S-adenosyl-L-methionine</keyword>
<feature type="compositionally biased region" description="Low complexity" evidence="4">
    <location>
        <begin position="109"/>
        <end position="145"/>
    </location>
</feature>
<name>A0A8J4CJX0_9CHLO</name>
<feature type="compositionally biased region" description="Low complexity" evidence="4">
    <location>
        <begin position="385"/>
        <end position="397"/>
    </location>
</feature>
<dbReference type="OrthoDB" id="341421at2759"/>
<dbReference type="InterPro" id="IPR050600">
    <property type="entry name" value="SETD3_SETD6_MTase"/>
</dbReference>
<dbReference type="InterPro" id="IPR036464">
    <property type="entry name" value="Rubisco_LSMT_subst-bd_sf"/>
</dbReference>
<dbReference type="InterPro" id="IPR046341">
    <property type="entry name" value="SET_dom_sf"/>
</dbReference>
<protein>
    <recommendedName>
        <fullName evidence="5">SET domain-containing protein</fullName>
    </recommendedName>
</protein>
<dbReference type="Gene3D" id="3.90.1410.10">
    <property type="entry name" value="set domain protein methyltransferase, domain 1"/>
    <property type="match status" value="1"/>
</dbReference>
<comment type="caution">
    <text evidence="6">The sequence shown here is derived from an EMBL/GenBank/DDBJ whole genome shotgun (WGS) entry which is preliminary data.</text>
</comment>
<feature type="region of interest" description="Disordered" evidence="4">
    <location>
        <begin position="100"/>
        <end position="163"/>
    </location>
</feature>
<reference evidence="6" key="1">
    <citation type="journal article" date="2021" name="Proc. Natl. Acad. Sci. U.S.A.">
        <title>Three genomes in the algal genus Volvox reveal the fate of a haploid sex-determining region after a transition to homothallism.</title>
        <authorList>
            <person name="Yamamoto K."/>
            <person name="Hamaji T."/>
            <person name="Kawai-Toyooka H."/>
            <person name="Matsuzaki R."/>
            <person name="Takahashi F."/>
            <person name="Nishimura Y."/>
            <person name="Kawachi M."/>
            <person name="Noguchi H."/>
            <person name="Minakuchi Y."/>
            <person name="Umen J.G."/>
            <person name="Toyoda A."/>
            <person name="Nozaki H."/>
        </authorList>
    </citation>
    <scope>NUCLEOTIDE SEQUENCE</scope>
    <source>
        <strain evidence="6">NIES-3786</strain>
    </source>
</reference>
<feature type="region of interest" description="Disordered" evidence="4">
    <location>
        <begin position="610"/>
        <end position="631"/>
    </location>
</feature>
<feature type="domain" description="SET" evidence="5">
    <location>
        <begin position="171"/>
        <end position="508"/>
    </location>
</feature>
<organism evidence="6 7">
    <name type="scientific">Volvox reticuliferus</name>
    <dbReference type="NCBI Taxonomy" id="1737510"/>
    <lineage>
        <taxon>Eukaryota</taxon>
        <taxon>Viridiplantae</taxon>
        <taxon>Chlorophyta</taxon>
        <taxon>core chlorophytes</taxon>
        <taxon>Chlorophyceae</taxon>
        <taxon>CS clade</taxon>
        <taxon>Chlamydomonadales</taxon>
        <taxon>Volvocaceae</taxon>
        <taxon>Volvox</taxon>
    </lineage>
</organism>
<dbReference type="PROSITE" id="PS50280">
    <property type="entry name" value="SET"/>
    <property type="match status" value="1"/>
</dbReference>
<dbReference type="Proteomes" id="UP000747110">
    <property type="component" value="Unassembled WGS sequence"/>
</dbReference>
<evidence type="ECO:0000313" key="7">
    <source>
        <dbReference type="Proteomes" id="UP000747110"/>
    </source>
</evidence>
<dbReference type="Gene3D" id="3.90.1420.10">
    <property type="entry name" value="Rubisco LSMT, substrate-binding domain"/>
    <property type="match status" value="1"/>
</dbReference>
<dbReference type="GO" id="GO:0016279">
    <property type="term" value="F:protein-lysine N-methyltransferase activity"/>
    <property type="evidence" value="ECO:0007669"/>
    <property type="project" value="TreeGrafter"/>
</dbReference>
<dbReference type="InterPro" id="IPR015353">
    <property type="entry name" value="Rubisco_LSMT_subst-bd"/>
</dbReference>
<keyword evidence="2" id="KW-0808">Transferase</keyword>
<sequence length="786" mass="80992">MPSGRLTFRAKSVEGRPKVPMQISKPPFGMLYRQLQSFVRPAGLVASLSSEGGSACSRTGYTPAIISCPAIQNKIATLGARAILPKANCPGRRTTAVAAANKSFRSTTSSNNNNNGDNGNINNSGNNSKVDTAGSNGASGGSASSLDAQRSSGAWPPPLEEWLRNHGGTVNGVELRPVLFPSGAVDRQLRATCDHPAGALLISVPRMLQIRYDNIEEAAAAAATANTSTDGAVAPGAVSAAAAAAPLNADGCDPAAAAAAAAAKDTSLAIPAVDAVALVALYDMMPKGSDTGGTAWPFKQALTLLYHLSRGLASPLLPYIAHLPGIAPGVSTPRVGMLMHDDAVEELQYGNIVQDIRNQKYWLKHVSTEVLSRRPHGTDIPVAPPSSSSSSSSSSAAAAAATEPSMVAAAAAATGKPGSALTPAAPDPFGGLVVDGELFGWAVAVAMSRCFGLTRFRTHTCVPLVDMANHVAPYSASSCEIRTGPGGEVVMYAKRPIKSGEELTLTYGTHDNHNLLLSYGFTLQPNPNDAFYFDIDLTTVESLVEGLMGDSDRTSLAAWQLELLDKRLGLGRASSGGDEYGKGSSSSSSSSSNDTIRVYLSATLPSVASVEESTDGDVTMPVAGGATGADDVTREGTAEKAVATGTSAAAVRAVRQPVDPRLLAALRIATLQDEAWYRVLLPMSGDQIGGWANLLARQQEITVMRLLAALVTALYTTFPTTIQQDRQLLKAASIDVAAAAAATSLSPPPKPADSLANSKAAVEGSGGYMGGSGGGWALRPSIERSA</sequence>
<dbReference type="GO" id="GO:0032259">
    <property type="term" value="P:methylation"/>
    <property type="evidence" value="ECO:0007669"/>
    <property type="project" value="UniProtKB-KW"/>
</dbReference>
<dbReference type="SUPFAM" id="SSF82199">
    <property type="entry name" value="SET domain"/>
    <property type="match status" value="1"/>
</dbReference>
<feature type="region of interest" description="Disordered" evidence="4">
    <location>
        <begin position="767"/>
        <end position="786"/>
    </location>
</feature>
<dbReference type="EMBL" id="BNCP01000030">
    <property type="protein sequence ID" value="GIL84582.1"/>
    <property type="molecule type" value="Genomic_DNA"/>
</dbReference>
<proteinExistence type="predicted"/>
<evidence type="ECO:0000256" key="1">
    <source>
        <dbReference type="ARBA" id="ARBA00022603"/>
    </source>
</evidence>
<dbReference type="PANTHER" id="PTHR13271:SF140">
    <property type="entry name" value="SET DOMAIN-CONTAINING PROTEIN"/>
    <property type="match status" value="1"/>
</dbReference>
<feature type="region of interest" description="Disordered" evidence="4">
    <location>
        <begin position="374"/>
        <end position="397"/>
    </location>
</feature>
<dbReference type="InterPro" id="IPR001214">
    <property type="entry name" value="SET_dom"/>
</dbReference>
<keyword evidence="7" id="KW-1185">Reference proteome</keyword>
<dbReference type="CDD" id="cd10527">
    <property type="entry name" value="SET_LSMT"/>
    <property type="match status" value="1"/>
</dbReference>
<evidence type="ECO:0000256" key="4">
    <source>
        <dbReference type="SAM" id="MobiDB-lite"/>
    </source>
</evidence>
<accession>A0A8J4CJX0</accession>
<evidence type="ECO:0000259" key="5">
    <source>
        <dbReference type="PROSITE" id="PS50280"/>
    </source>
</evidence>
<gene>
    <name evidence="6" type="ORF">Vretifemale_13237</name>
</gene>